<proteinExistence type="inferred from homology"/>
<dbReference type="Gene3D" id="2.70.98.30">
    <property type="entry name" value="Golgi alpha-mannosidase II, domain 4"/>
    <property type="match status" value="1"/>
</dbReference>
<protein>
    <recommendedName>
        <fullName evidence="3">glucan endo-1,3-beta-D-glucosidase</fullName>
        <ecNumber evidence="3">3.2.1.39</ecNumber>
    </recommendedName>
</protein>
<comment type="similarity">
    <text evidence="2">Belongs to the glycosyl hydrolase 81 family.</text>
</comment>
<evidence type="ECO:0000313" key="12">
    <source>
        <dbReference type="EnsemblProtists" id="PYU1_T002046"/>
    </source>
</evidence>
<dbReference type="GO" id="GO:0000272">
    <property type="term" value="P:polysaccharide catabolic process"/>
    <property type="evidence" value="ECO:0007669"/>
    <property type="project" value="UniProtKB-KW"/>
</dbReference>
<keyword evidence="13" id="KW-1185">Reference proteome</keyword>
<dbReference type="InterPro" id="IPR040451">
    <property type="entry name" value="GH81_N"/>
</dbReference>
<reference evidence="12" key="3">
    <citation type="submission" date="2015-02" db="UniProtKB">
        <authorList>
            <consortium name="EnsemblProtists"/>
        </authorList>
    </citation>
    <scope>IDENTIFICATION</scope>
    <source>
        <strain evidence="12">DAOM BR144</strain>
    </source>
</reference>
<evidence type="ECO:0000256" key="4">
    <source>
        <dbReference type="ARBA" id="ARBA00022801"/>
    </source>
</evidence>
<evidence type="ECO:0000256" key="8">
    <source>
        <dbReference type="ARBA" id="ARBA00023326"/>
    </source>
</evidence>
<feature type="domain" description="Glycosyl hydrolase family 81 C-terminal" evidence="11">
    <location>
        <begin position="393"/>
        <end position="739"/>
    </location>
</feature>
<keyword evidence="8" id="KW-0624">Polysaccharide degradation</keyword>
<dbReference type="PROSITE" id="PS52008">
    <property type="entry name" value="GH81"/>
    <property type="match status" value="1"/>
</dbReference>
<dbReference type="HOGENOM" id="CLU_005482_3_1_1"/>
<dbReference type="Proteomes" id="UP000019132">
    <property type="component" value="Unassembled WGS sequence"/>
</dbReference>
<dbReference type="Pfam" id="PF17652">
    <property type="entry name" value="Glyco_hydro81C"/>
    <property type="match status" value="1"/>
</dbReference>
<evidence type="ECO:0000256" key="6">
    <source>
        <dbReference type="ARBA" id="ARBA00023295"/>
    </source>
</evidence>
<evidence type="ECO:0000256" key="9">
    <source>
        <dbReference type="SAM" id="SignalP"/>
    </source>
</evidence>
<evidence type="ECO:0000256" key="5">
    <source>
        <dbReference type="ARBA" id="ARBA00023277"/>
    </source>
</evidence>
<dbReference type="GO" id="GO:0042973">
    <property type="term" value="F:glucan endo-1,3-beta-D-glucosidase activity"/>
    <property type="evidence" value="ECO:0007669"/>
    <property type="project" value="UniProtKB-EC"/>
</dbReference>
<dbReference type="InterPro" id="IPR005200">
    <property type="entry name" value="Endo-beta-glucanase"/>
</dbReference>
<reference evidence="13" key="1">
    <citation type="journal article" date="2010" name="Genome Biol.">
        <title>Genome sequence of the necrotrophic plant pathogen Pythium ultimum reveals original pathogenicity mechanisms and effector repertoire.</title>
        <authorList>
            <person name="Levesque C.A."/>
            <person name="Brouwer H."/>
            <person name="Cano L."/>
            <person name="Hamilton J.P."/>
            <person name="Holt C."/>
            <person name="Huitema E."/>
            <person name="Raffaele S."/>
            <person name="Robideau G.P."/>
            <person name="Thines M."/>
            <person name="Win J."/>
            <person name="Zerillo M.M."/>
            <person name="Beakes G.W."/>
            <person name="Boore J.L."/>
            <person name="Busam D."/>
            <person name="Dumas B."/>
            <person name="Ferriera S."/>
            <person name="Fuerstenberg S.I."/>
            <person name="Gachon C.M."/>
            <person name="Gaulin E."/>
            <person name="Govers F."/>
            <person name="Grenville-Briggs L."/>
            <person name="Horner N."/>
            <person name="Hostetler J."/>
            <person name="Jiang R.H."/>
            <person name="Johnson J."/>
            <person name="Krajaejun T."/>
            <person name="Lin H."/>
            <person name="Meijer H.J."/>
            <person name="Moore B."/>
            <person name="Morris P."/>
            <person name="Phuntmart V."/>
            <person name="Puiu D."/>
            <person name="Shetty J."/>
            <person name="Stajich J.E."/>
            <person name="Tripathy S."/>
            <person name="Wawra S."/>
            <person name="van West P."/>
            <person name="Whitty B.R."/>
            <person name="Coutinho P.M."/>
            <person name="Henrissat B."/>
            <person name="Martin F."/>
            <person name="Thomas P.D."/>
            <person name="Tyler B.M."/>
            <person name="De Vries R.P."/>
            <person name="Kamoun S."/>
            <person name="Yandell M."/>
            <person name="Tisserat N."/>
            <person name="Buell C.R."/>
        </authorList>
    </citation>
    <scope>NUCLEOTIDE SEQUENCE</scope>
    <source>
        <strain evidence="13">DAOM:BR144</strain>
    </source>
</reference>
<feature type="domain" description="Glycosyl hydrolase family 81 N-terminal" evidence="10">
    <location>
        <begin position="81"/>
        <end position="381"/>
    </location>
</feature>
<dbReference type="PANTHER" id="PTHR31983">
    <property type="entry name" value="ENDO-1,3(4)-BETA-GLUCANASE 1"/>
    <property type="match status" value="1"/>
</dbReference>
<comment type="catalytic activity">
    <reaction evidence="1">
        <text>Hydrolysis of (1-&gt;3)-beta-D-glucosidic linkages in (1-&gt;3)-beta-D-glucans.</text>
        <dbReference type="EC" id="3.2.1.39"/>
    </reaction>
</comment>
<dbReference type="EnsemblProtists" id="PYU1_T002046">
    <property type="protein sequence ID" value="PYU1_T002046"/>
    <property type="gene ID" value="PYU1_G002044"/>
</dbReference>
<evidence type="ECO:0000256" key="2">
    <source>
        <dbReference type="ARBA" id="ARBA00010730"/>
    </source>
</evidence>
<dbReference type="Gene3D" id="1.20.5.420">
    <property type="entry name" value="Immunoglobulin FC, subunit C"/>
    <property type="match status" value="1"/>
</dbReference>
<evidence type="ECO:0000259" key="10">
    <source>
        <dbReference type="Pfam" id="PF03639"/>
    </source>
</evidence>
<dbReference type="VEuPathDB" id="FungiDB:PYU1_G002044"/>
<dbReference type="InParanoid" id="K3WAQ5"/>
<keyword evidence="6" id="KW-0326">Glycosidase</keyword>
<dbReference type="EMBL" id="GL376634">
    <property type="status" value="NOT_ANNOTATED_CDS"/>
    <property type="molecule type" value="Genomic_DNA"/>
</dbReference>
<accession>K3WAQ5</accession>
<dbReference type="Pfam" id="PF03639">
    <property type="entry name" value="Glyco_hydro_81"/>
    <property type="match status" value="1"/>
</dbReference>
<dbReference type="OMA" id="DTMFAYA"/>
<dbReference type="AlphaFoldDB" id="K3WAQ5"/>
<feature type="signal peptide" evidence="9">
    <location>
        <begin position="1"/>
        <end position="26"/>
    </location>
</feature>
<dbReference type="eggNOG" id="KOG2254">
    <property type="taxonomic scope" value="Eukaryota"/>
</dbReference>
<reference evidence="13" key="2">
    <citation type="submission" date="2010-04" db="EMBL/GenBank/DDBJ databases">
        <authorList>
            <person name="Buell R."/>
            <person name="Hamilton J."/>
            <person name="Hostetler J."/>
        </authorList>
    </citation>
    <scope>NUCLEOTIDE SEQUENCE [LARGE SCALE GENOMIC DNA]</scope>
    <source>
        <strain evidence="13">DAOM:BR144</strain>
    </source>
</reference>
<dbReference type="GO" id="GO:0071555">
    <property type="term" value="P:cell wall organization"/>
    <property type="evidence" value="ECO:0007669"/>
    <property type="project" value="UniProtKB-KW"/>
</dbReference>
<evidence type="ECO:0000256" key="7">
    <source>
        <dbReference type="ARBA" id="ARBA00023316"/>
    </source>
</evidence>
<evidence type="ECO:0000313" key="13">
    <source>
        <dbReference type="Proteomes" id="UP000019132"/>
    </source>
</evidence>
<keyword evidence="7" id="KW-0961">Cell wall biogenesis/degradation</keyword>
<feature type="chain" id="PRO_5003867775" description="glucan endo-1,3-beta-D-glucosidase" evidence="9">
    <location>
        <begin position="27"/>
        <end position="746"/>
    </location>
</feature>
<keyword evidence="4" id="KW-0378">Hydrolase</keyword>
<dbReference type="EC" id="3.2.1.39" evidence="3"/>
<keyword evidence="9" id="KW-0732">Signal</keyword>
<dbReference type="InterPro" id="IPR040720">
    <property type="entry name" value="GH81_C"/>
</dbReference>
<sequence>MAHFSQACLYLAAALTTSSYWLGASAQLNLESVNVTITPKADFQLFASLSTEAPPTSLFPYTDAHKTFLPPRFMAAGLVGSKAIPTNNWWGNMIAATTDAQVQPAWVNPYTVRPSIVSAPYGLSISYPYPTRGYGGSTGNGNANKFYLHGIIDEFVFSATEFTSPPAFEIYGWDDLSVQLRFAKGSAKFESTLVSGMAFATAKYAGLTPSFSTAYAIISINGQNAVSGLQLTSDRFVMAFNNGQTWTLYFSTAIALRVDGVSKLVGVVPFTGTSRVALIPTASVQTVFDKGFFCVLEGGDVEARDENSYSYNWKTSGSCGTGLLHYAQIHHVDTLDRTSAAEAGGVEAYSTTRGKMTALLTKTSPPVWRFTDTTSIPVDFFPPRKPSASVVAAQNLKAILTADIRATWSLPLDGSYYFNGKAAQKYASLCLMASDTSVVGADTSLRAECVIKLENILAPFLTNQWANNLYYDTIYRGILSSQGFKTNDANADFGNTMYNDHHYHYGYWITTAAIVNYLDPAWSRISELNRMAGFMIRDVANPSWTDTYFPKFRNFDWYRGHSYSHGVTPFADGKDQESTSEDINFHYGLTLFGQVTNNAELTRIGKLMLKLDTRAIQTYFLMTDANQAQPAQIRPNKVTGIMFDNKIDYATWFSAEKYAIHGIQMIPISPVTEFVRTRQFVEQEWNQVLSREAIIVNNDVSNTWMSLLYANYATVNKDVAMAKLQTVAMDDGLTRSWALYMAATRP</sequence>
<evidence type="ECO:0000256" key="3">
    <source>
        <dbReference type="ARBA" id="ARBA00012780"/>
    </source>
</evidence>
<dbReference type="STRING" id="431595.K3WAQ5"/>
<dbReference type="PANTHER" id="PTHR31983:SF0">
    <property type="entry name" value="GLUCAN ENDO-1,3-BETA-D-GLUCOSIDASE 2"/>
    <property type="match status" value="1"/>
</dbReference>
<evidence type="ECO:0000259" key="11">
    <source>
        <dbReference type="Pfam" id="PF17652"/>
    </source>
</evidence>
<name>K3WAQ5_GLOUD</name>
<dbReference type="GO" id="GO:0052861">
    <property type="term" value="F:endo-1,3(4)-beta-glucanase activity"/>
    <property type="evidence" value="ECO:0007669"/>
    <property type="project" value="InterPro"/>
</dbReference>
<evidence type="ECO:0000256" key="1">
    <source>
        <dbReference type="ARBA" id="ARBA00000382"/>
    </source>
</evidence>
<organism evidence="12 13">
    <name type="scientific">Globisporangium ultimum (strain ATCC 200006 / CBS 805.95 / DAOM BR144)</name>
    <name type="common">Pythium ultimum</name>
    <dbReference type="NCBI Taxonomy" id="431595"/>
    <lineage>
        <taxon>Eukaryota</taxon>
        <taxon>Sar</taxon>
        <taxon>Stramenopiles</taxon>
        <taxon>Oomycota</taxon>
        <taxon>Peronosporomycetes</taxon>
        <taxon>Pythiales</taxon>
        <taxon>Pythiaceae</taxon>
        <taxon>Globisporangium</taxon>
    </lineage>
</organism>
<keyword evidence="5" id="KW-0119">Carbohydrate metabolism</keyword>